<dbReference type="AlphaFoldDB" id="A0A1H7SY86"/>
<dbReference type="SUPFAM" id="SSF50969">
    <property type="entry name" value="YVTN repeat-like/Quinoprotein amine dehydrogenase"/>
    <property type="match status" value="1"/>
</dbReference>
<gene>
    <name evidence="2" type="ORF">SAMN05216214_12133</name>
</gene>
<organism evidence="2 3">
    <name type="scientific">Atopomonas hussainii</name>
    <dbReference type="NCBI Taxonomy" id="1429083"/>
    <lineage>
        <taxon>Bacteria</taxon>
        <taxon>Pseudomonadati</taxon>
        <taxon>Pseudomonadota</taxon>
        <taxon>Gammaproteobacteria</taxon>
        <taxon>Pseudomonadales</taxon>
        <taxon>Pseudomonadaceae</taxon>
        <taxon>Atopomonas</taxon>
    </lineage>
</organism>
<dbReference type="PIRSF" id="PIRSF028101">
    <property type="entry name" value="UCP028101"/>
    <property type="match status" value="1"/>
</dbReference>
<feature type="signal peptide" evidence="1">
    <location>
        <begin position="1"/>
        <end position="23"/>
    </location>
</feature>
<evidence type="ECO:0000313" key="3">
    <source>
        <dbReference type="Proteomes" id="UP000185766"/>
    </source>
</evidence>
<proteinExistence type="predicted"/>
<dbReference type="EMBL" id="FOAS01000021">
    <property type="protein sequence ID" value="SEL77418.1"/>
    <property type="molecule type" value="Genomic_DNA"/>
</dbReference>
<dbReference type="Proteomes" id="UP000185766">
    <property type="component" value="Unassembled WGS sequence"/>
</dbReference>
<name>A0A1H7SY86_9GAMM</name>
<dbReference type="InterPro" id="IPR008311">
    <property type="entry name" value="UCP028101"/>
</dbReference>
<sequence>MNRRQLLSLGLLGLAGASLGHWAFSPASHSPLIYSARSNAQGQHFACAWHLDGQLAFEQPVAQRCHDILPLPDGSALFVARRPGTQLYWFSPSGELRQTLNSSADRHFYGHAVLSPDGQHIYATENDTRQPGRGVLGVYRLDQQISKQAELSSHGIGPHQLLWLPQSGLLAVANGGIRTEADSREAMNLEHMQASLVLMHGDGRLVSQETLSERQNSLRHLAVAADDTLVCGQQYMGNSRDRVDLLAIKRPGQALSAFPVAEAQRAGMQQYTASLAIHSEQRVLAVTLPRGNRVQAWHLDSGQLLHDAPLPDCAGVAAVREGFVVSSGQGRCRLLSLTAEGIHTTALALPAGGWDNHWRLS</sequence>
<evidence type="ECO:0000313" key="2">
    <source>
        <dbReference type="EMBL" id="SEL77418.1"/>
    </source>
</evidence>
<dbReference type="STRING" id="1429083.GCA_001885685_02591"/>
<reference evidence="2 3" key="1">
    <citation type="submission" date="2016-10" db="EMBL/GenBank/DDBJ databases">
        <authorList>
            <person name="de Groot N.N."/>
        </authorList>
    </citation>
    <scope>NUCLEOTIDE SEQUENCE [LARGE SCALE GENOMIC DNA]</scope>
    <source>
        <strain evidence="2 3">JCM 19513</strain>
    </source>
</reference>
<evidence type="ECO:0008006" key="4">
    <source>
        <dbReference type="Google" id="ProtNLM"/>
    </source>
</evidence>
<feature type="chain" id="PRO_5010367786" description="DUF1513 domain-containing protein" evidence="1">
    <location>
        <begin position="24"/>
        <end position="361"/>
    </location>
</feature>
<dbReference type="InterPro" id="IPR015943">
    <property type="entry name" value="WD40/YVTN_repeat-like_dom_sf"/>
</dbReference>
<dbReference type="Gene3D" id="2.130.10.10">
    <property type="entry name" value="YVTN repeat-like/Quinoprotein amine dehydrogenase"/>
    <property type="match status" value="1"/>
</dbReference>
<accession>A0A1H7SY86</accession>
<keyword evidence="1" id="KW-0732">Signal</keyword>
<keyword evidence="3" id="KW-1185">Reference proteome</keyword>
<dbReference type="Pfam" id="PF07433">
    <property type="entry name" value="DUF1513"/>
    <property type="match status" value="1"/>
</dbReference>
<dbReference type="RefSeq" id="WP_074870583.1">
    <property type="nucleotide sequence ID" value="NZ_FOAS01000021.1"/>
</dbReference>
<evidence type="ECO:0000256" key="1">
    <source>
        <dbReference type="SAM" id="SignalP"/>
    </source>
</evidence>
<dbReference type="InterPro" id="IPR011044">
    <property type="entry name" value="Quino_amine_DH_bsu"/>
</dbReference>
<protein>
    <recommendedName>
        <fullName evidence="4">DUF1513 domain-containing protein</fullName>
    </recommendedName>
</protein>